<feature type="domain" description="GP-PDE" evidence="1">
    <location>
        <begin position="10"/>
        <end position="245"/>
    </location>
</feature>
<keyword evidence="2" id="KW-0378">Hydrolase</keyword>
<gene>
    <name evidence="2" type="ORF">FB473_000035</name>
</gene>
<evidence type="ECO:0000313" key="2">
    <source>
        <dbReference type="EMBL" id="NIH55390.1"/>
    </source>
</evidence>
<reference evidence="2 3" key="1">
    <citation type="submission" date="2020-02" db="EMBL/GenBank/DDBJ databases">
        <title>Sequencing the genomes of 1000 actinobacteria strains.</title>
        <authorList>
            <person name="Klenk H.-P."/>
        </authorList>
    </citation>
    <scope>NUCLEOTIDE SEQUENCE [LARGE SCALE GENOMIC DNA]</scope>
    <source>
        <strain evidence="2 3">DSM 19609</strain>
    </source>
</reference>
<dbReference type="SUPFAM" id="SSF51695">
    <property type="entry name" value="PLC-like phosphodiesterases"/>
    <property type="match status" value="1"/>
</dbReference>
<dbReference type="PANTHER" id="PTHR46211">
    <property type="entry name" value="GLYCEROPHOSPHORYL DIESTER PHOSPHODIESTERASE"/>
    <property type="match status" value="1"/>
</dbReference>
<protein>
    <submittedName>
        <fullName evidence="2">Glycerophosphoryl diester phosphodiesterase</fullName>
        <ecNumber evidence="2">3.1.4.46</ecNumber>
    </submittedName>
</protein>
<sequence length="246" mass="26382">MNDIRPTGTPRIWAHRGASRRAPENTLAAFSLAVELGADGVELDVQRSADGVLVVCHDETVDRTSDGTGAIADLTFAQLRALRFDNGFEGFADARIPTLREVLDLLGPSGLVVNIELKNSVVRYEGMEALVLDEVRAAGFEDRIVFSSFNHRSLVTLRELGTSAPLGVLYVEPLVAPWAYAASFGAAALHPYGGSIWDDDIARAHEAGVRVHAWTVDDPEQVRGLAAQGIDAIITNVPDEARAALG</sequence>
<dbReference type="RefSeq" id="WP_341769982.1">
    <property type="nucleotide sequence ID" value="NZ_BAAAOO010000018.1"/>
</dbReference>
<evidence type="ECO:0000259" key="1">
    <source>
        <dbReference type="PROSITE" id="PS51704"/>
    </source>
</evidence>
<dbReference type="EMBL" id="JAAMOZ010000001">
    <property type="protein sequence ID" value="NIH55390.1"/>
    <property type="molecule type" value="Genomic_DNA"/>
</dbReference>
<comment type="caution">
    <text evidence="2">The sequence shown here is derived from an EMBL/GenBank/DDBJ whole genome shotgun (WGS) entry which is preliminary data.</text>
</comment>
<dbReference type="Gene3D" id="3.20.20.190">
    <property type="entry name" value="Phosphatidylinositol (PI) phosphodiesterase"/>
    <property type="match status" value="1"/>
</dbReference>
<organism evidence="2 3">
    <name type="scientific">Brooklawnia cerclae</name>
    <dbReference type="NCBI Taxonomy" id="349934"/>
    <lineage>
        <taxon>Bacteria</taxon>
        <taxon>Bacillati</taxon>
        <taxon>Actinomycetota</taxon>
        <taxon>Actinomycetes</taxon>
        <taxon>Propionibacteriales</taxon>
        <taxon>Propionibacteriaceae</taxon>
        <taxon>Brooklawnia</taxon>
    </lineage>
</organism>
<dbReference type="PANTHER" id="PTHR46211:SF1">
    <property type="entry name" value="GLYCEROPHOSPHODIESTER PHOSPHODIESTERASE, CYTOPLASMIC"/>
    <property type="match status" value="1"/>
</dbReference>
<dbReference type="PROSITE" id="PS51704">
    <property type="entry name" value="GP_PDE"/>
    <property type="match status" value="1"/>
</dbReference>
<dbReference type="CDD" id="cd08563">
    <property type="entry name" value="GDPD_TtGDE_like"/>
    <property type="match status" value="1"/>
</dbReference>
<accession>A0ABX0SBI5</accession>
<dbReference type="Pfam" id="PF03009">
    <property type="entry name" value="GDPD"/>
    <property type="match status" value="1"/>
</dbReference>
<proteinExistence type="predicted"/>
<dbReference type="Proteomes" id="UP000749311">
    <property type="component" value="Unassembled WGS sequence"/>
</dbReference>
<dbReference type="InterPro" id="IPR030395">
    <property type="entry name" value="GP_PDE_dom"/>
</dbReference>
<dbReference type="GO" id="GO:0008889">
    <property type="term" value="F:glycerophosphodiester phosphodiesterase activity"/>
    <property type="evidence" value="ECO:0007669"/>
    <property type="project" value="UniProtKB-EC"/>
</dbReference>
<evidence type="ECO:0000313" key="3">
    <source>
        <dbReference type="Proteomes" id="UP000749311"/>
    </source>
</evidence>
<dbReference type="InterPro" id="IPR017946">
    <property type="entry name" value="PLC-like_Pdiesterase_TIM-brl"/>
</dbReference>
<keyword evidence="3" id="KW-1185">Reference proteome</keyword>
<name>A0ABX0SBI5_9ACTN</name>
<dbReference type="EC" id="3.1.4.46" evidence="2"/>